<keyword evidence="5 7" id="KW-1133">Transmembrane helix</keyword>
<evidence type="ECO:0000256" key="3">
    <source>
        <dbReference type="ARBA" id="ARBA00022475"/>
    </source>
</evidence>
<protein>
    <submittedName>
        <fullName evidence="9">Sugar ABC transporter permease</fullName>
    </submittedName>
</protein>
<dbReference type="AlphaFoldDB" id="A0A4U0FCN1"/>
<dbReference type="OrthoDB" id="5174895at2"/>
<reference evidence="9 10" key="1">
    <citation type="submission" date="2019-04" db="EMBL/GenBank/DDBJ databases">
        <title>Cohnella sp. nov., isolated from soil.</title>
        <authorList>
            <person name="Kim W."/>
        </authorList>
    </citation>
    <scope>NUCLEOTIDE SEQUENCE [LARGE SCALE GENOMIC DNA]</scope>
    <source>
        <strain evidence="9 10">CAU 1483</strain>
    </source>
</reference>
<organism evidence="9 10">
    <name type="scientific">Cohnella pontilimi</name>
    <dbReference type="NCBI Taxonomy" id="2564100"/>
    <lineage>
        <taxon>Bacteria</taxon>
        <taxon>Bacillati</taxon>
        <taxon>Bacillota</taxon>
        <taxon>Bacilli</taxon>
        <taxon>Bacillales</taxon>
        <taxon>Paenibacillaceae</taxon>
        <taxon>Cohnella</taxon>
    </lineage>
</organism>
<dbReference type="Proteomes" id="UP000309673">
    <property type="component" value="Unassembled WGS sequence"/>
</dbReference>
<dbReference type="InterPro" id="IPR000515">
    <property type="entry name" value="MetI-like"/>
</dbReference>
<evidence type="ECO:0000259" key="8">
    <source>
        <dbReference type="PROSITE" id="PS50928"/>
    </source>
</evidence>
<dbReference type="SUPFAM" id="SSF161098">
    <property type="entry name" value="MetI-like"/>
    <property type="match status" value="1"/>
</dbReference>
<evidence type="ECO:0000256" key="1">
    <source>
        <dbReference type="ARBA" id="ARBA00004651"/>
    </source>
</evidence>
<dbReference type="PANTHER" id="PTHR43227">
    <property type="entry name" value="BLL4140 PROTEIN"/>
    <property type="match status" value="1"/>
</dbReference>
<accession>A0A4U0FCN1</accession>
<sequence>MNWPKNESFEGRHADGSNIVGMTAIVSPRRKDSHSHACFQRRWGKAMSFIKKRPYLLFLLPGFLIYSLFVVYPIVAAGSISFFRWNGIGPKTFIGFDNYVELFTSTELMSQFWNAMLNSLRIFALTVLVVIPVQIIAAYLIHNQVKGYKYFRVAVFSPQFISTPVIVFIFTLLLDSNVGVFNKVLEMVGLGEYVRPWLGLPQYGIYIVWLMISWSGFGVGMIFFLGAMKMISKESLEAGYLDGAGFWKRLFVIILPQMKVTILNMVLITYIVSMTIFDFSFILGGVSGGVDHNVDVMALMFYRIAFGESNNPLGGNISENAMGLGSTVACVLFVLIFVISMFQVWLTYRRREEA</sequence>
<feature type="domain" description="ABC transmembrane type-1" evidence="8">
    <location>
        <begin position="116"/>
        <end position="343"/>
    </location>
</feature>
<evidence type="ECO:0000313" key="9">
    <source>
        <dbReference type="EMBL" id="TJY42646.1"/>
    </source>
</evidence>
<gene>
    <name evidence="9" type="ORF">E5161_07270</name>
</gene>
<feature type="transmembrane region" description="Helical" evidence="7">
    <location>
        <begin position="55"/>
        <end position="75"/>
    </location>
</feature>
<keyword evidence="4 7" id="KW-0812">Transmembrane</keyword>
<evidence type="ECO:0000313" key="10">
    <source>
        <dbReference type="Proteomes" id="UP000309673"/>
    </source>
</evidence>
<evidence type="ECO:0000256" key="7">
    <source>
        <dbReference type="RuleBase" id="RU363032"/>
    </source>
</evidence>
<feature type="transmembrane region" description="Helical" evidence="7">
    <location>
        <begin position="321"/>
        <end position="348"/>
    </location>
</feature>
<keyword evidence="2 7" id="KW-0813">Transport</keyword>
<dbReference type="InterPro" id="IPR050809">
    <property type="entry name" value="UgpAE/MalFG_permease"/>
</dbReference>
<dbReference type="InterPro" id="IPR035906">
    <property type="entry name" value="MetI-like_sf"/>
</dbReference>
<feature type="transmembrane region" description="Helical" evidence="7">
    <location>
        <begin position="153"/>
        <end position="174"/>
    </location>
</feature>
<dbReference type="PANTHER" id="PTHR43227:SF8">
    <property type="entry name" value="DIACETYLCHITOBIOSE UPTAKE SYSTEM PERMEASE PROTEIN DASB"/>
    <property type="match status" value="1"/>
</dbReference>
<dbReference type="CDD" id="cd06261">
    <property type="entry name" value="TM_PBP2"/>
    <property type="match status" value="1"/>
</dbReference>
<proteinExistence type="inferred from homology"/>
<feature type="transmembrane region" description="Helical" evidence="7">
    <location>
        <begin position="122"/>
        <end position="141"/>
    </location>
</feature>
<dbReference type="PROSITE" id="PS50928">
    <property type="entry name" value="ABC_TM1"/>
    <property type="match status" value="1"/>
</dbReference>
<feature type="transmembrane region" description="Helical" evidence="7">
    <location>
        <begin position="203"/>
        <end position="225"/>
    </location>
</feature>
<dbReference type="GO" id="GO:0055085">
    <property type="term" value="P:transmembrane transport"/>
    <property type="evidence" value="ECO:0007669"/>
    <property type="project" value="InterPro"/>
</dbReference>
<evidence type="ECO:0000256" key="5">
    <source>
        <dbReference type="ARBA" id="ARBA00022989"/>
    </source>
</evidence>
<dbReference type="GO" id="GO:0005886">
    <property type="term" value="C:plasma membrane"/>
    <property type="evidence" value="ECO:0007669"/>
    <property type="project" value="UniProtKB-SubCell"/>
</dbReference>
<evidence type="ECO:0000256" key="6">
    <source>
        <dbReference type="ARBA" id="ARBA00023136"/>
    </source>
</evidence>
<evidence type="ECO:0000256" key="4">
    <source>
        <dbReference type="ARBA" id="ARBA00022692"/>
    </source>
</evidence>
<name>A0A4U0FCN1_9BACL</name>
<keyword evidence="3" id="KW-1003">Cell membrane</keyword>
<evidence type="ECO:0000256" key="2">
    <source>
        <dbReference type="ARBA" id="ARBA00022448"/>
    </source>
</evidence>
<comment type="subcellular location">
    <subcellularLocation>
        <location evidence="1 7">Cell membrane</location>
        <topology evidence="1 7">Multi-pass membrane protein</topology>
    </subcellularLocation>
</comment>
<keyword evidence="6 7" id="KW-0472">Membrane</keyword>
<dbReference type="Pfam" id="PF00528">
    <property type="entry name" value="BPD_transp_1"/>
    <property type="match status" value="1"/>
</dbReference>
<feature type="transmembrane region" description="Helical" evidence="7">
    <location>
        <begin position="262"/>
        <end position="283"/>
    </location>
</feature>
<comment type="similarity">
    <text evidence="7">Belongs to the binding-protein-dependent transport system permease family.</text>
</comment>
<keyword evidence="10" id="KW-1185">Reference proteome</keyword>
<comment type="caution">
    <text evidence="9">The sequence shown here is derived from an EMBL/GenBank/DDBJ whole genome shotgun (WGS) entry which is preliminary data.</text>
</comment>
<dbReference type="EMBL" id="SUPK01000003">
    <property type="protein sequence ID" value="TJY42646.1"/>
    <property type="molecule type" value="Genomic_DNA"/>
</dbReference>
<dbReference type="Gene3D" id="1.10.3720.10">
    <property type="entry name" value="MetI-like"/>
    <property type="match status" value="1"/>
</dbReference>